<dbReference type="EMBL" id="JAVRAD010000022">
    <property type="protein sequence ID" value="MDX8332734.1"/>
    <property type="molecule type" value="Genomic_DNA"/>
</dbReference>
<keyword evidence="2" id="KW-1185">Reference proteome</keyword>
<comment type="caution">
    <text evidence="1">The sequence shown here is derived from an EMBL/GenBank/DDBJ whole genome shotgun (WGS) entry which is preliminary data.</text>
</comment>
<protein>
    <submittedName>
        <fullName evidence="1">Uncharacterized protein</fullName>
    </submittedName>
</protein>
<name>A0ABU4W4P6_9HYPH</name>
<dbReference type="InterPro" id="IPR046500">
    <property type="entry name" value="DUF6678"/>
</dbReference>
<sequence>MKTETLFGHAWRCGMRKSQPVDMMALRLKAKKFAAENYAASLMSNTKWRALFNALEEAGIDAACSVKFIGDDKEFEIAVHPGLYPPHAYVNLWPLNVYPLVEIEWIEFRRIVRYRRDNNLPDKLVPQDIDAIRAVIKNTGKRFPLEASEDAIRIVGHVR</sequence>
<accession>A0ABU4W4P6</accession>
<evidence type="ECO:0000313" key="1">
    <source>
        <dbReference type="EMBL" id="MDX8332734.1"/>
    </source>
</evidence>
<proteinExistence type="predicted"/>
<dbReference type="Proteomes" id="UP001277561">
    <property type="component" value="Unassembled WGS sequence"/>
</dbReference>
<organism evidence="1 2">
    <name type="scientific">Agrobacterium rosae</name>
    <dbReference type="NCBI Taxonomy" id="1972867"/>
    <lineage>
        <taxon>Bacteria</taxon>
        <taxon>Pseudomonadati</taxon>
        <taxon>Pseudomonadota</taxon>
        <taxon>Alphaproteobacteria</taxon>
        <taxon>Hyphomicrobiales</taxon>
        <taxon>Rhizobiaceae</taxon>
        <taxon>Rhizobium/Agrobacterium group</taxon>
        <taxon>Agrobacterium</taxon>
    </lineage>
</organism>
<dbReference type="Pfam" id="PF20383">
    <property type="entry name" value="DUF6678"/>
    <property type="match status" value="1"/>
</dbReference>
<gene>
    <name evidence="1" type="ORF">RMS29_26385</name>
</gene>
<reference evidence="1" key="1">
    <citation type="journal article" date="2023" name="Phytobiomes J">
        <title>Deciphering the key players within the bacterial microbiota associated with aerial crown gall tumors on rhododendron: Insights into the gallobiome.</title>
        <authorList>
            <person name="Kuzmanovic N."/>
            <person name="Nesme J."/>
            <person name="Wolf J."/>
            <person name="Neumann-Schaal M."/>
            <person name="Petersen J."/>
            <person name="Fernandez-Gnecco G."/>
            <person name="Sproeer C."/>
            <person name="Bunk B."/>
            <person name="Overmann J."/>
            <person name="Sorensen S.J."/>
            <person name="Idczak E."/>
            <person name="Smalla K."/>
        </authorList>
    </citation>
    <scope>NUCLEOTIDE SEQUENCE [LARGE SCALE GENOMIC DNA]</scope>
    <source>
        <strain evidence="1">Rho-14.1</strain>
    </source>
</reference>
<evidence type="ECO:0000313" key="2">
    <source>
        <dbReference type="Proteomes" id="UP001277561"/>
    </source>
</evidence>